<reference evidence="2 4" key="1">
    <citation type="submission" date="2018-06" db="EMBL/GenBank/DDBJ databases">
        <title>Complete Genome Sequence of the Microcystin-Degrading Bacterium Sphingosinicella microcystinivorans Strain B-9.</title>
        <authorList>
            <person name="Jin H."/>
            <person name="Nishizawa T."/>
            <person name="Guo Y."/>
            <person name="Nishizawa A."/>
            <person name="Park H."/>
            <person name="Kato H."/>
            <person name="Tsuji K."/>
            <person name="Harada K."/>
        </authorList>
    </citation>
    <scope>NUCLEOTIDE SEQUENCE [LARGE SCALE GENOMIC DNA]</scope>
    <source>
        <strain evidence="2 4">B9</strain>
    </source>
</reference>
<accession>A0AAD1G1Y1</accession>
<evidence type="ECO:0000313" key="5">
    <source>
        <dbReference type="Proteomes" id="UP000276029"/>
    </source>
</evidence>
<gene>
    <name evidence="3" type="ORF">DFR51_3222</name>
    <name evidence="2" type="ORF">SmB9_30400</name>
</gene>
<dbReference type="EMBL" id="AP018711">
    <property type="protein sequence ID" value="BBE35382.1"/>
    <property type="molecule type" value="Genomic_DNA"/>
</dbReference>
<dbReference type="Proteomes" id="UP000276029">
    <property type="component" value="Unassembled WGS sequence"/>
</dbReference>
<name>A0AAD1G1Y1_SPHMI</name>
<evidence type="ECO:0000313" key="4">
    <source>
        <dbReference type="Proteomes" id="UP000275727"/>
    </source>
</evidence>
<dbReference type="EMBL" id="RBWX01000010">
    <property type="protein sequence ID" value="RKS86514.1"/>
    <property type="molecule type" value="Genomic_DNA"/>
</dbReference>
<keyword evidence="5" id="KW-1185">Reference proteome</keyword>
<keyword evidence="1" id="KW-0472">Membrane</keyword>
<dbReference type="AlphaFoldDB" id="A0AAD1G1Y1"/>
<evidence type="ECO:0000256" key="1">
    <source>
        <dbReference type="SAM" id="Phobius"/>
    </source>
</evidence>
<keyword evidence="1" id="KW-0812">Transmembrane</keyword>
<dbReference type="Proteomes" id="UP000275727">
    <property type="component" value="Chromosome"/>
</dbReference>
<organism evidence="2 4">
    <name type="scientific">Sphingosinicella microcystinivorans</name>
    <dbReference type="NCBI Taxonomy" id="335406"/>
    <lineage>
        <taxon>Bacteria</taxon>
        <taxon>Pseudomonadati</taxon>
        <taxon>Pseudomonadota</taxon>
        <taxon>Alphaproteobacteria</taxon>
        <taxon>Sphingomonadales</taxon>
        <taxon>Sphingosinicellaceae</taxon>
        <taxon>Sphingosinicella</taxon>
    </lineage>
</organism>
<keyword evidence="1" id="KW-1133">Transmembrane helix</keyword>
<evidence type="ECO:0000313" key="3">
    <source>
        <dbReference type="EMBL" id="RKS86514.1"/>
    </source>
</evidence>
<evidence type="ECO:0000313" key="2">
    <source>
        <dbReference type="EMBL" id="BBE35382.1"/>
    </source>
</evidence>
<sequence>MLNLISVLIGLVALVVGIVGLFPLIGLVNWLALPIAALGAGIGTLSDSNAGRNLNIFVLILASVRLWLGGGIL</sequence>
<feature type="transmembrane region" description="Helical" evidence="1">
    <location>
        <begin position="7"/>
        <end position="30"/>
    </location>
</feature>
<dbReference type="KEGG" id="smic:SmB9_30400"/>
<dbReference type="RefSeq" id="WP_121052991.1">
    <property type="nucleotide sequence ID" value="NZ_AP018711.1"/>
</dbReference>
<proteinExistence type="predicted"/>
<reference evidence="3 5" key="2">
    <citation type="submission" date="2018-10" db="EMBL/GenBank/DDBJ databases">
        <title>Genomic Encyclopedia of Type Strains, Phase IV (KMG-IV): sequencing the most valuable type-strain genomes for metagenomic binning, comparative biology and taxonomic classification.</title>
        <authorList>
            <person name="Goeker M."/>
        </authorList>
    </citation>
    <scope>NUCLEOTIDE SEQUENCE [LARGE SCALE GENOMIC DNA]</scope>
    <source>
        <strain evidence="3 5">DSM 19791</strain>
    </source>
</reference>
<protein>
    <submittedName>
        <fullName evidence="2">Uncharacterized protein</fullName>
    </submittedName>
</protein>